<dbReference type="AlphaFoldDB" id="A0A8C5RVN8"/>
<evidence type="ECO:0000256" key="3">
    <source>
        <dbReference type="ARBA" id="ARBA00023186"/>
    </source>
</evidence>
<evidence type="ECO:0000256" key="4">
    <source>
        <dbReference type="ARBA" id="ARBA00025715"/>
    </source>
</evidence>
<dbReference type="InterPro" id="IPR045295">
    <property type="entry name" value="Complex1_LYR_SDHAF1_LYRM8"/>
</dbReference>
<sequence>MARHSRLQREVLGLYRQFLRTCRGKPGFLPRVQAEFRRAARIPRTDVLLIEYLLRRGQRQLAQLREGHATRMGFFAPGRLQEQRVPPAGIPSGPGLNLRHGKSKGGGASTMVVKMDTGWFGVNLPPPGSFETAEKKF</sequence>
<evidence type="ECO:0000313" key="7">
    <source>
        <dbReference type="Ensembl" id="ENSLLTP00000008306.1"/>
    </source>
</evidence>
<evidence type="ECO:0000256" key="5">
    <source>
        <dbReference type="SAM" id="MobiDB-lite"/>
    </source>
</evidence>
<keyword evidence="3" id="KW-0143">Chaperone</keyword>
<keyword evidence="2" id="KW-0496">Mitochondrion</keyword>
<name>A0A8C5RVN8_LATLA</name>
<dbReference type="InterPro" id="IPR008011">
    <property type="entry name" value="Complex1_LYR_dom"/>
</dbReference>
<dbReference type="GeneTree" id="ENSGT01150000287114"/>
<organism evidence="7 8">
    <name type="scientific">Laticauda laticaudata</name>
    <name type="common">Blue-ringed sea krait</name>
    <name type="synonym">Blue-lipped sea krait</name>
    <dbReference type="NCBI Taxonomy" id="8630"/>
    <lineage>
        <taxon>Eukaryota</taxon>
        <taxon>Metazoa</taxon>
        <taxon>Chordata</taxon>
        <taxon>Craniata</taxon>
        <taxon>Vertebrata</taxon>
        <taxon>Euteleostomi</taxon>
        <taxon>Lepidosauria</taxon>
        <taxon>Squamata</taxon>
        <taxon>Bifurcata</taxon>
        <taxon>Unidentata</taxon>
        <taxon>Episquamata</taxon>
        <taxon>Toxicofera</taxon>
        <taxon>Serpentes</taxon>
        <taxon>Colubroidea</taxon>
        <taxon>Elapidae</taxon>
        <taxon>Laticaudinae</taxon>
        <taxon>Laticauda</taxon>
    </lineage>
</organism>
<evidence type="ECO:0000256" key="1">
    <source>
        <dbReference type="ARBA" id="ARBA00004305"/>
    </source>
</evidence>
<dbReference type="CDD" id="cd20268">
    <property type="entry name" value="Complex1_LYR_SDHAF1_LYRM8"/>
    <property type="match status" value="1"/>
</dbReference>
<dbReference type="Ensembl" id="ENSLLTT00000008618.1">
    <property type="protein sequence ID" value="ENSLLTP00000008306.1"/>
    <property type="gene ID" value="ENSLLTG00000006302.1"/>
</dbReference>
<dbReference type="GO" id="GO:0034553">
    <property type="term" value="P:mitochondrial respiratory chain complex II assembly"/>
    <property type="evidence" value="ECO:0007669"/>
    <property type="project" value="InterPro"/>
</dbReference>
<feature type="domain" description="Complex 1 LYR protein" evidence="6">
    <location>
        <begin position="9"/>
        <end position="62"/>
    </location>
</feature>
<dbReference type="Pfam" id="PF05347">
    <property type="entry name" value="Complex1_LYR"/>
    <property type="match status" value="1"/>
</dbReference>
<evidence type="ECO:0000256" key="2">
    <source>
        <dbReference type="ARBA" id="ARBA00023128"/>
    </source>
</evidence>
<evidence type="ECO:0000259" key="6">
    <source>
        <dbReference type="Pfam" id="PF05347"/>
    </source>
</evidence>
<comment type="subcellular location">
    <subcellularLocation>
        <location evidence="1">Mitochondrion matrix</location>
    </subcellularLocation>
</comment>
<accession>A0A8C5RVN8</accession>
<reference evidence="7" key="2">
    <citation type="submission" date="2025-09" db="UniProtKB">
        <authorList>
            <consortium name="Ensembl"/>
        </authorList>
    </citation>
    <scope>IDENTIFICATION</scope>
</reference>
<keyword evidence="8" id="KW-1185">Reference proteome</keyword>
<reference evidence="7" key="1">
    <citation type="submission" date="2025-08" db="UniProtKB">
        <authorList>
            <consortium name="Ensembl"/>
        </authorList>
    </citation>
    <scope>IDENTIFICATION</scope>
</reference>
<dbReference type="PANTHER" id="PTHR47046">
    <property type="entry name" value="SUCCINATE DEHYDROGENASE ASSEMBLY FACTOR 1, MITOCHONDRIAL"/>
    <property type="match status" value="1"/>
</dbReference>
<dbReference type="GO" id="GO:0005759">
    <property type="term" value="C:mitochondrial matrix"/>
    <property type="evidence" value="ECO:0007669"/>
    <property type="project" value="UniProtKB-SubCell"/>
</dbReference>
<evidence type="ECO:0000313" key="8">
    <source>
        <dbReference type="Proteomes" id="UP000694406"/>
    </source>
</evidence>
<dbReference type="Proteomes" id="UP000694406">
    <property type="component" value="Unplaced"/>
</dbReference>
<protein>
    <recommendedName>
        <fullName evidence="6">Complex 1 LYR protein domain-containing protein</fullName>
    </recommendedName>
</protein>
<comment type="similarity">
    <text evidence="4">Belongs to the complex I LYR family. SDHAF1 subfamily.</text>
</comment>
<dbReference type="PANTHER" id="PTHR47046:SF1">
    <property type="entry name" value="SUCCINATE DEHYDROGENASE ASSEMBLY FACTOR 1, MITOCHONDRIAL"/>
    <property type="match status" value="1"/>
</dbReference>
<dbReference type="InterPro" id="IPR052687">
    <property type="entry name" value="SDHAF1"/>
</dbReference>
<proteinExistence type="inferred from homology"/>
<feature type="region of interest" description="Disordered" evidence="5">
    <location>
        <begin position="83"/>
        <end position="107"/>
    </location>
</feature>